<organism evidence="2 3">
    <name type="scientific">Qipengyuania vulgaris</name>
    <dbReference type="NCBI Taxonomy" id="291985"/>
    <lineage>
        <taxon>Bacteria</taxon>
        <taxon>Pseudomonadati</taxon>
        <taxon>Pseudomonadota</taxon>
        <taxon>Alphaproteobacteria</taxon>
        <taxon>Sphingomonadales</taxon>
        <taxon>Erythrobacteraceae</taxon>
        <taxon>Qipengyuania</taxon>
    </lineage>
</organism>
<keyword evidence="3" id="KW-1185">Reference proteome</keyword>
<evidence type="ECO:0000313" key="2">
    <source>
        <dbReference type="EMBL" id="MXO47526.1"/>
    </source>
</evidence>
<dbReference type="EMBL" id="WTYC01000002">
    <property type="protein sequence ID" value="MXO47526.1"/>
    <property type="molecule type" value="Genomic_DNA"/>
</dbReference>
<name>A0A844XPW0_9SPHN</name>
<evidence type="ECO:0000313" key="3">
    <source>
        <dbReference type="Proteomes" id="UP000448199"/>
    </source>
</evidence>
<dbReference type="RefSeq" id="WP_160727090.1">
    <property type="nucleotide sequence ID" value="NZ_WTYC01000002.1"/>
</dbReference>
<sequence length="112" mass="12530">MKPAEMPVLESYKRTPTFTENTVPSGLRTDHSTKDGVWGLIHVTQGRLRYFITDPRREPEEYVLDPGTEPGVVEPTILHRVEPIGSVEFQVEFLRAPSDVGPVTSPRKSANS</sequence>
<proteinExistence type="predicted"/>
<dbReference type="OrthoDB" id="7282222at2"/>
<dbReference type="InterPro" id="IPR015392">
    <property type="entry name" value="TehB/YeaR-like_dom"/>
</dbReference>
<reference evidence="2 3" key="1">
    <citation type="submission" date="2019-12" db="EMBL/GenBank/DDBJ databases">
        <title>Genomic-based taxomic classification of the family Erythrobacteraceae.</title>
        <authorList>
            <person name="Xu L."/>
        </authorList>
    </citation>
    <scope>NUCLEOTIDE SEQUENCE [LARGE SCALE GENOMIC DNA]</scope>
    <source>
        <strain evidence="2 3">DSM 17792</strain>
    </source>
</reference>
<dbReference type="InterPro" id="IPR014710">
    <property type="entry name" value="RmlC-like_jellyroll"/>
</dbReference>
<accession>A0A844XPW0</accession>
<dbReference type="Proteomes" id="UP000448199">
    <property type="component" value="Unassembled WGS sequence"/>
</dbReference>
<dbReference type="SUPFAM" id="SSF51197">
    <property type="entry name" value="Clavaminate synthase-like"/>
    <property type="match status" value="1"/>
</dbReference>
<dbReference type="Gene3D" id="2.60.120.10">
    <property type="entry name" value="Jelly Rolls"/>
    <property type="match status" value="1"/>
</dbReference>
<feature type="domain" description="TehB/YeaR-like" evidence="1">
    <location>
        <begin position="13"/>
        <end position="91"/>
    </location>
</feature>
<protein>
    <submittedName>
        <fullName evidence="2">DUF1971 domain-containing protein</fullName>
    </submittedName>
</protein>
<evidence type="ECO:0000259" key="1">
    <source>
        <dbReference type="Pfam" id="PF09313"/>
    </source>
</evidence>
<dbReference type="Pfam" id="PF09313">
    <property type="entry name" value="TehB-like"/>
    <property type="match status" value="1"/>
</dbReference>
<gene>
    <name evidence="2" type="ORF">GRI69_04550</name>
</gene>
<comment type="caution">
    <text evidence="2">The sequence shown here is derived from an EMBL/GenBank/DDBJ whole genome shotgun (WGS) entry which is preliminary data.</text>
</comment>
<dbReference type="AlphaFoldDB" id="A0A844XPW0"/>